<keyword evidence="1" id="KW-0805">Transcription regulation</keyword>
<dbReference type="Pfam" id="PF02311">
    <property type="entry name" value="AraC_binding"/>
    <property type="match status" value="1"/>
</dbReference>
<dbReference type="Pfam" id="PF12833">
    <property type="entry name" value="HTH_18"/>
    <property type="match status" value="1"/>
</dbReference>
<sequence length="400" mass="45499">MNNRKINEKEVRPGVDPEIHLFDEQDFETGSDRERCIRTAAQLRNLAGKPDQVAARDPAFDSALDLQSDPDFDPEAWFCGLSLIGQAHYQSPCHVVAPEVFARHYELIFVEKGCQTHWLDGQSYELQSGDCFLIRPMQQHSTARKAEERGRFYWWIFDPGAGLLGLDVQRSNLLLKAVIRGFVGQGDRPGAVCRLSPKNALQMRNILAALFHSWRRHELANQVNSKGAGTQDGICKEHNLLDWEHSLLDLFFVLLREQEDDRQKKPEPNLSASAFYTGETESRDANRTCLQSVCRYISGHIYENVTLEELRGLTSYSEPHLLRLFRDEYGLPLRDYINREKIDTARELLLQGLPVAEVAAKLSFSSSQYFAVVFRRYAGTSPGSWRRQNRPGIAETGVSA</sequence>
<reference evidence="6 7" key="1">
    <citation type="submission" date="2023-04" db="EMBL/GenBank/DDBJ databases">
        <title>Spirochaete genome identified in red abalone sample constitutes a novel genus.</title>
        <authorList>
            <person name="Sharma S.P."/>
            <person name="Purcell C.M."/>
            <person name="Hyde J.R."/>
            <person name="Severin A.J."/>
        </authorList>
    </citation>
    <scope>NUCLEOTIDE SEQUENCE [LARGE SCALE GENOMIC DNA]</scope>
    <source>
        <strain evidence="6 7">SP-2023</strain>
    </source>
</reference>
<name>A0ABY8MIJ7_9SPIO</name>
<evidence type="ECO:0000313" key="7">
    <source>
        <dbReference type="Proteomes" id="UP001228690"/>
    </source>
</evidence>
<dbReference type="Gene3D" id="2.60.120.10">
    <property type="entry name" value="Jelly Rolls"/>
    <property type="match status" value="1"/>
</dbReference>
<dbReference type="SUPFAM" id="SSF51215">
    <property type="entry name" value="Regulatory protein AraC"/>
    <property type="match status" value="1"/>
</dbReference>
<keyword evidence="7" id="KW-1185">Reference proteome</keyword>
<dbReference type="SMART" id="SM00342">
    <property type="entry name" value="HTH_ARAC"/>
    <property type="match status" value="1"/>
</dbReference>
<gene>
    <name evidence="6" type="ORF">P0082_00655</name>
</gene>
<feature type="domain" description="HTH araC/xylS-type" evidence="5">
    <location>
        <begin position="304"/>
        <end position="386"/>
    </location>
</feature>
<dbReference type="InterPro" id="IPR037923">
    <property type="entry name" value="HTH-like"/>
</dbReference>
<dbReference type="InterPro" id="IPR050204">
    <property type="entry name" value="AraC_XylS_family_regulators"/>
</dbReference>
<dbReference type="InterPro" id="IPR003313">
    <property type="entry name" value="AraC-bd"/>
</dbReference>
<evidence type="ECO:0000313" key="6">
    <source>
        <dbReference type="EMBL" id="WGK69400.1"/>
    </source>
</evidence>
<dbReference type="Proteomes" id="UP001228690">
    <property type="component" value="Chromosome"/>
</dbReference>
<dbReference type="RefSeq" id="WP_326927583.1">
    <property type="nucleotide sequence ID" value="NZ_CP123443.1"/>
</dbReference>
<protein>
    <submittedName>
        <fullName evidence="6">AraC family transcriptional regulator</fullName>
    </submittedName>
</protein>
<accession>A0ABY8MIJ7</accession>
<dbReference type="InterPro" id="IPR018060">
    <property type="entry name" value="HTH_AraC"/>
</dbReference>
<dbReference type="PANTHER" id="PTHR46796">
    <property type="entry name" value="HTH-TYPE TRANSCRIPTIONAL ACTIVATOR RHAS-RELATED"/>
    <property type="match status" value="1"/>
</dbReference>
<dbReference type="Gene3D" id="1.10.10.60">
    <property type="entry name" value="Homeodomain-like"/>
    <property type="match status" value="2"/>
</dbReference>
<evidence type="ECO:0000259" key="5">
    <source>
        <dbReference type="SMART" id="SM00342"/>
    </source>
</evidence>
<evidence type="ECO:0000256" key="1">
    <source>
        <dbReference type="ARBA" id="ARBA00023015"/>
    </source>
</evidence>
<dbReference type="InterPro" id="IPR009057">
    <property type="entry name" value="Homeodomain-like_sf"/>
</dbReference>
<keyword evidence="3" id="KW-0804">Transcription</keyword>
<evidence type="ECO:0000256" key="2">
    <source>
        <dbReference type="ARBA" id="ARBA00023125"/>
    </source>
</evidence>
<organism evidence="6 7">
    <name type="scientific">Candidatus Haliotispira prima</name>
    <dbReference type="NCBI Taxonomy" id="3034016"/>
    <lineage>
        <taxon>Bacteria</taxon>
        <taxon>Pseudomonadati</taxon>
        <taxon>Spirochaetota</taxon>
        <taxon>Spirochaetia</taxon>
        <taxon>Spirochaetales</taxon>
        <taxon>Spirochaetaceae</taxon>
        <taxon>Candidatus Haliotispira</taxon>
    </lineage>
</organism>
<evidence type="ECO:0000256" key="3">
    <source>
        <dbReference type="ARBA" id="ARBA00023163"/>
    </source>
</evidence>
<proteinExistence type="predicted"/>
<feature type="region of interest" description="Disordered" evidence="4">
    <location>
        <begin position="381"/>
        <end position="400"/>
    </location>
</feature>
<dbReference type="EMBL" id="CP123443">
    <property type="protein sequence ID" value="WGK69400.1"/>
    <property type="molecule type" value="Genomic_DNA"/>
</dbReference>
<evidence type="ECO:0000256" key="4">
    <source>
        <dbReference type="SAM" id="MobiDB-lite"/>
    </source>
</evidence>
<keyword evidence="2" id="KW-0238">DNA-binding</keyword>
<dbReference type="InterPro" id="IPR014710">
    <property type="entry name" value="RmlC-like_jellyroll"/>
</dbReference>
<dbReference type="SUPFAM" id="SSF46689">
    <property type="entry name" value="Homeodomain-like"/>
    <property type="match status" value="2"/>
</dbReference>